<dbReference type="AlphaFoldDB" id="A0AAN8S1W4"/>
<dbReference type="CDD" id="cd23817">
    <property type="entry name" value="RWD-RWDD4"/>
    <property type="match status" value="1"/>
</dbReference>
<organism evidence="3 4">
    <name type="scientific">Polyplax serrata</name>
    <name type="common">Common mouse louse</name>
    <dbReference type="NCBI Taxonomy" id="468196"/>
    <lineage>
        <taxon>Eukaryota</taxon>
        <taxon>Metazoa</taxon>
        <taxon>Ecdysozoa</taxon>
        <taxon>Arthropoda</taxon>
        <taxon>Hexapoda</taxon>
        <taxon>Insecta</taxon>
        <taxon>Pterygota</taxon>
        <taxon>Neoptera</taxon>
        <taxon>Paraneoptera</taxon>
        <taxon>Psocodea</taxon>
        <taxon>Troctomorpha</taxon>
        <taxon>Phthiraptera</taxon>
        <taxon>Anoplura</taxon>
        <taxon>Polyplacidae</taxon>
        <taxon>Polyplax</taxon>
    </lineage>
</organism>
<protein>
    <recommendedName>
        <fullName evidence="2">RWD domain-containing protein</fullName>
    </recommendedName>
</protein>
<dbReference type="Pfam" id="PF05773">
    <property type="entry name" value="RWD"/>
    <property type="match status" value="1"/>
</dbReference>
<dbReference type="InterPro" id="IPR006575">
    <property type="entry name" value="RWD_dom"/>
</dbReference>
<dbReference type="PANTHER" id="PTHR21275:SF1">
    <property type="entry name" value="RWD DOMAIN-CONTAINING PROTEIN 4"/>
    <property type="match status" value="1"/>
</dbReference>
<reference evidence="3 4" key="1">
    <citation type="submission" date="2023-10" db="EMBL/GenBank/DDBJ databases">
        <title>Genomes of two closely related lineages of the louse Polyplax serrata with different host specificities.</title>
        <authorList>
            <person name="Martinu J."/>
            <person name="Tarabai H."/>
            <person name="Stefka J."/>
            <person name="Hypsa V."/>
        </authorList>
    </citation>
    <scope>NUCLEOTIDE SEQUENCE [LARGE SCALE GENOMIC DNA]</scope>
    <source>
        <strain evidence="3">HR10_N</strain>
    </source>
</reference>
<evidence type="ECO:0000256" key="1">
    <source>
        <dbReference type="SAM" id="MobiDB-lite"/>
    </source>
</evidence>
<feature type="region of interest" description="Disordered" evidence="1">
    <location>
        <begin position="141"/>
        <end position="170"/>
    </location>
</feature>
<feature type="compositionally biased region" description="Basic and acidic residues" evidence="1">
    <location>
        <begin position="155"/>
        <end position="169"/>
    </location>
</feature>
<dbReference type="PANTHER" id="PTHR21275">
    <property type="entry name" value="RWD DOMAIN-CONTAINING PROTEIN 4"/>
    <property type="match status" value="1"/>
</dbReference>
<dbReference type="InterPro" id="IPR016135">
    <property type="entry name" value="UBQ-conjugating_enzyme/RWD"/>
</dbReference>
<proteinExistence type="predicted"/>
<name>A0AAN8S1W4_POLSC</name>
<dbReference type="SMART" id="SM00591">
    <property type="entry name" value="RWD"/>
    <property type="match status" value="1"/>
</dbReference>
<dbReference type="Proteomes" id="UP001372834">
    <property type="component" value="Unassembled WGS sequence"/>
</dbReference>
<sequence length="196" mass="22956">MSNSELQEEEREVLLSIYEGDDRFKNISPTVYQYKYGEENDPKSFLLEISWTEDYPENKPVVNMNTFYNDHILTEIREKITNIVLNEAEQYLGAAMTYTLFEFVKEKEAELTSEILEKKAIIDDTAEKSLEKDQGLNQAKKEVLKKQQLTKAQKRREWDRMSSKGEKPRGWNWVDLVKHLSQTSSKSSTENSLETN</sequence>
<gene>
    <name evidence="3" type="ORF">RUM43_006047</name>
</gene>
<comment type="caution">
    <text evidence="3">The sequence shown here is derived from an EMBL/GenBank/DDBJ whole genome shotgun (WGS) entry which is preliminary data.</text>
</comment>
<dbReference type="InterPro" id="IPR042770">
    <property type="entry name" value="RWDD4"/>
</dbReference>
<dbReference type="PROSITE" id="PS50908">
    <property type="entry name" value="RWD"/>
    <property type="match status" value="1"/>
</dbReference>
<dbReference type="SUPFAM" id="SSF54495">
    <property type="entry name" value="UBC-like"/>
    <property type="match status" value="1"/>
</dbReference>
<dbReference type="EMBL" id="JAWJWE010000037">
    <property type="protein sequence ID" value="KAK6625748.1"/>
    <property type="molecule type" value="Genomic_DNA"/>
</dbReference>
<evidence type="ECO:0000259" key="2">
    <source>
        <dbReference type="PROSITE" id="PS50908"/>
    </source>
</evidence>
<accession>A0AAN8S1W4</accession>
<evidence type="ECO:0000313" key="3">
    <source>
        <dbReference type="EMBL" id="KAK6625748.1"/>
    </source>
</evidence>
<feature type="domain" description="RWD" evidence="2">
    <location>
        <begin position="9"/>
        <end position="111"/>
    </location>
</feature>
<dbReference type="Gene3D" id="3.10.110.10">
    <property type="entry name" value="Ubiquitin Conjugating Enzyme"/>
    <property type="match status" value="1"/>
</dbReference>
<evidence type="ECO:0000313" key="4">
    <source>
        <dbReference type="Proteomes" id="UP001372834"/>
    </source>
</evidence>